<dbReference type="Pfam" id="PF08818">
    <property type="entry name" value="DUF1801"/>
    <property type="match status" value="1"/>
</dbReference>
<gene>
    <name evidence="2" type="ORF">D7193_26620</name>
</gene>
<reference evidence="2 3" key="1">
    <citation type="journal article" date="2015" name="Int. J. Syst. Evol. Microbiol.">
        <title>Micromonospora costi sp. nov., isolated from a leaf of Costus speciosus.</title>
        <authorList>
            <person name="Thawai C."/>
        </authorList>
    </citation>
    <scope>NUCLEOTIDE SEQUENCE [LARGE SCALE GENOMIC DNA]</scope>
    <source>
        <strain evidence="2 3">CS1-12</strain>
    </source>
</reference>
<feature type="domain" description="YdhG-like" evidence="1">
    <location>
        <begin position="16"/>
        <end position="109"/>
    </location>
</feature>
<sequence length="114" mass="12558">MARDIDEYVGRLPADQRDIVAALRDLMRTCAPDAREVISRGSLAWQGDRILAIVSLSKTHVTFAFARGAEFTDDHGLLDGIGKATRHVKIKKADSLPRAALGDYVRQAVLLDRT</sequence>
<organism evidence="2 3">
    <name type="scientific">Micromonospora costi</name>
    <dbReference type="NCBI Taxonomy" id="1530042"/>
    <lineage>
        <taxon>Bacteria</taxon>
        <taxon>Bacillati</taxon>
        <taxon>Actinomycetota</taxon>
        <taxon>Actinomycetes</taxon>
        <taxon>Micromonosporales</taxon>
        <taxon>Micromonosporaceae</taxon>
        <taxon>Micromonospora</taxon>
    </lineage>
</organism>
<dbReference type="RefSeq" id="WP_120782364.1">
    <property type="nucleotide sequence ID" value="NZ_JBHLUP010000005.1"/>
</dbReference>
<dbReference type="Proteomes" id="UP000279968">
    <property type="component" value="Unassembled WGS sequence"/>
</dbReference>
<dbReference type="SUPFAM" id="SSF159888">
    <property type="entry name" value="YdhG-like"/>
    <property type="match status" value="1"/>
</dbReference>
<dbReference type="AlphaFoldDB" id="A0A3A9ZV83"/>
<dbReference type="InterPro" id="IPR014922">
    <property type="entry name" value="YdhG-like"/>
</dbReference>
<comment type="caution">
    <text evidence="2">The sequence shown here is derived from an EMBL/GenBank/DDBJ whole genome shotgun (WGS) entry which is preliminary data.</text>
</comment>
<evidence type="ECO:0000259" key="1">
    <source>
        <dbReference type="Pfam" id="PF08818"/>
    </source>
</evidence>
<dbReference type="EMBL" id="RBAN01000005">
    <property type="protein sequence ID" value="RKN52133.1"/>
    <property type="molecule type" value="Genomic_DNA"/>
</dbReference>
<protein>
    <submittedName>
        <fullName evidence="2">DUF1801 domain-containing protein</fullName>
    </submittedName>
</protein>
<evidence type="ECO:0000313" key="3">
    <source>
        <dbReference type="Proteomes" id="UP000279968"/>
    </source>
</evidence>
<dbReference type="Gene3D" id="3.90.1150.200">
    <property type="match status" value="1"/>
</dbReference>
<name>A0A3A9ZV83_9ACTN</name>
<proteinExistence type="predicted"/>
<accession>A0A3A9ZV83</accession>
<evidence type="ECO:0000313" key="2">
    <source>
        <dbReference type="EMBL" id="RKN52133.1"/>
    </source>
</evidence>
<keyword evidence="3" id="KW-1185">Reference proteome</keyword>
<dbReference type="OrthoDB" id="9811812at2"/>